<keyword evidence="2" id="KW-1185">Reference proteome</keyword>
<dbReference type="RefSeq" id="WP_208311805.1">
    <property type="nucleotide sequence ID" value="NZ_JAELYA010000001.1"/>
</dbReference>
<accession>A0ABS3TLG7</accession>
<dbReference type="EMBL" id="JAELYA010000001">
    <property type="protein sequence ID" value="MBO3273988.1"/>
    <property type="molecule type" value="Genomic_DNA"/>
</dbReference>
<comment type="caution">
    <text evidence="1">The sequence shown here is derived from an EMBL/GenBank/DDBJ whole genome shotgun (WGS) entry which is preliminary data.</text>
</comment>
<reference evidence="1 2" key="1">
    <citation type="submission" date="2020-12" db="EMBL/GenBank/DDBJ databases">
        <title>Pseudomonas schmalbachii sp. nov. isolated from millipede gut.</title>
        <authorList>
            <person name="Shelomi M."/>
        </authorList>
    </citation>
    <scope>NUCLEOTIDE SEQUENCE [LARGE SCALE GENOMIC DNA]</scope>
    <source>
        <strain evidence="1 2">Milli4</strain>
    </source>
</reference>
<evidence type="ECO:0000313" key="2">
    <source>
        <dbReference type="Proteomes" id="UP000669060"/>
    </source>
</evidence>
<dbReference type="Proteomes" id="UP000669060">
    <property type="component" value="Unassembled WGS sequence"/>
</dbReference>
<evidence type="ECO:0000313" key="1">
    <source>
        <dbReference type="EMBL" id="MBO3273988.1"/>
    </source>
</evidence>
<name>A0ABS3TLG7_9PSED</name>
<organism evidence="1 2">
    <name type="scientific">Pseudomonas schmalbachii</name>
    <dbReference type="NCBI Taxonomy" id="2816993"/>
    <lineage>
        <taxon>Bacteria</taxon>
        <taxon>Pseudomonadati</taxon>
        <taxon>Pseudomonadota</taxon>
        <taxon>Gammaproteobacteria</taxon>
        <taxon>Pseudomonadales</taxon>
        <taxon>Pseudomonadaceae</taxon>
        <taxon>Pseudomonas</taxon>
    </lineage>
</organism>
<gene>
    <name evidence="1" type="ORF">JFY56_01965</name>
</gene>
<sequence length="101" mass="11559">MSNDAYRQAGRTPTYRSCYRTVLRAVDERYDVRGYVLAEMVSACLAHRATLPATQRAYFAQHTQPEAMVYLETLTANLLFGPKGRLSSEEYRYSRATDLEP</sequence>
<protein>
    <submittedName>
        <fullName evidence="1">Uncharacterized protein</fullName>
    </submittedName>
</protein>
<proteinExistence type="predicted"/>